<dbReference type="EMBL" id="CP116507">
    <property type="protein sequence ID" value="WCG22747.1"/>
    <property type="molecule type" value="Genomic_DNA"/>
</dbReference>
<evidence type="ECO:0000313" key="9">
    <source>
        <dbReference type="Proteomes" id="UP001179600"/>
    </source>
</evidence>
<dbReference type="SMART" id="SM00487">
    <property type="entry name" value="DEXDc"/>
    <property type="match status" value="1"/>
</dbReference>
<dbReference type="InterPro" id="IPR001650">
    <property type="entry name" value="Helicase_C-like"/>
</dbReference>
<dbReference type="InterPro" id="IPR011545">
    <property type="entry name" value="DEAD/DEAH_box_helicase_dom"/>
</dbReference>
<keyword evidence="1" id="KW-0547">Nucleotide-binding</keyword>
<feature type="compositionally biased region" description="Basic residues" evidence="5">
    <location>
        <begin position="380"/>
        <end position="395"/>
    </location>
</feature>
<dbReference type="CDD" id="cd00268">
    <property type="entry name" value="DEADc"/>
    <property type="match status" value="1"/>
</dbReference>
<dbReference type="Proteomes" id="UP001179600">
    <property type="component" value="Chromosome"/>
</dbReference>
<evidence type="ECO:0000256" key="5">
    <source>
        <dbReference type="SAM" id="MobiDB-lite"/>
    </source>
</evidence>
<evidence type="ECO:0000256" key="2">
    <source>
        <dbReference type="ARBA" id="ARBA00022801"/>
    </source>
</evidence>
<accession>A0AAF0BHA9</accession>
<dbReference type="PANTHER" id="PTHR47963:SF7">
    <property type="entry name" value="ATP-DEPENDENT RNA HELICASE YFML-RELATED"/>
    <property type="match status" value="1"/>
</dbReference>
<evidence type="ECO:0000259" key="6">
    <source>
        <dbReference type="PROSITE" id="PS51192"/>
    </source>
</evidence>
<dbReference type="SMART" id="SM00490">
    <property type="entry name" value="HELICc"/>
    <property type="match status" value="1"/>
</dbReference>
<dbReference type="PANTHER" id="PTHR47963">
    <property type="entry name" value="DEAD-BOX ATP-DEPENDENT RNA HELICASE 47, MITOCHONDRIAL"/>
    <property type="match status" value="1"/>
</dbReference>
<feature type="region of interest" description="Disordered" evidence="5">
    <location>
        <begin position="367"/>
        <end position="395"/>
    </location>
</feature>
<dbReference type="SUPFAM" id="SSF52540">
    <property type="entry name" value="P-loop containing nucleoside triphosphate hydrolases"/>
    <property type="match status" value="1"/>
</dbReference>
<dbReference type="InterPro" id="IPR027417">
    <property type="entry name" value="P-loop_NTPase"/>
</dbReference>
<evidence type="ECO:0000256" key="1">
    <source>
        <dbReference type="ARBA" id="ARBA00022741"/>
    </source>
</evidence>
<dbReference type="InterPro" id="IPR044742">
    <property type="entry name" value="DEAD/DEAH_RhlB"/>
</dbReference>
<keyword evidence="3 8" id="KW-0347">Helicase</keyword>
<keyword evidence="4" id="KW-0067">ATP-binding</keyword>
<dbReference type="Gene3D" id="3.40.50.300">
    <property type="entry name" value="P-loop containing nucleotide triphosphate hydrolases"/>
    <property type="match status" value="2"/>
</dbReference>
<evidence type="ECO:0000256" key="3">
    <source>
        <dbReference type="ARBA" id="ARBA00022806"/>
    </source>
</evidence>
<organism evidence="8 9">
    <name type="scientific">Vagococcus lutrae</name>
    <dbReference type="NCBI Taxonomy" id="81947"/>
    <lineage>
        <taxon>Bacteria</taxon>
        <taxon>Bacillati</taxon>
        <taxon>Bacillota</taxon>
        <taxon>Bacilli</taxon>
        <taxon>Lactobacillales</taxon>
        <taxon>Enterococcaceae</taxon>
        <taxon>Vagococcus</taxon>
    </lineage>
</organism>
<dbReference type="GO" id="GO:0033592">
    <property type="term" value="F:RNA strand annealing activity"/>
    <property type="evidence" value="ECO:0007669"/>
    <property type="project" value="TreeGrafter"/>
</dbReference>
<reference evidence="8" key="1">
    <citation type="submission" date="2023-01" db="EMBL/GenBank/DDBJ databases">
        <title>Oxazolidinone resistance genes in florfenicol resistant enterococci from beef cattle and veal calves at slaughter.</title>
        <authorList>
            <person name="Biggel M."/>
        </authorList>
    </citation>
    <scope>NUCLEOTIDE SEQUENCE</scope>
    <source>
        <strain evidence="8">K204-1</strain>
    </source>
</reference>
<dbReference type="InterPro" id="IPR014001">
    <property type="entry name" value="Helicase_ATP-bd"/>
</dbReference>
<dbReference type="CDD" id="cd18787">
    <property type="entry name" value="SF2_C_DEAD"/>
    <property type="match status" value="1"/>
</dbReference>
<dbReference type="AlphaFoldDB" id="A0AAF0BHA9"/>
<evidence type="ECO:0000313" key="8">
    <source>
        <dbReference type="EMBL" id="WCG22747.1"/>
    </source>
</evidence>
<dbReference type="Pfam" id="PF00271">
    <property type="entry name" value="Helicase_C"/>
    <property type="match status" value="1"/>
</dbReference>
<dbReference type="RefSeq" id="WP_272163374.1">
    <property type="nucleotide sequence ID" value="NZ_CP116507.1"/>
</dbReference>
<dbReference type="GO" id="GO:0005840">
    <property type="term" value="C:ribosome"/>
    <property type="evidence" value="ECO:0007669"/>
    <property type="project" value="TreeGrafter"/>
</dbReference>
<name>A0AAF0BHA9_9ENTE</name>
<dbReference type="PROSITE" id="PS51194">
    <property type="entry name" value="HELICASE_CTER"/>
    <property type="match status" value="1"/>
</dbReference>
<evidence type="ECO:0000256" key="4">
    <source>
        <dbReference type="ARBA" id="ARBA00022840"/>
    </source>
</evidence>
<gene>
    <name evidence="8" type="ORF">PML95_00320</name>
</gene>
<keyword evidence="2" id="KW-0378">Hydrolase</keyword>
<dbReference type="GO" id="GO:0003724">
    <property type="term" value="F:RNA helicase activity"/>
    <property type="evidence" value="ECO:0007669"/>
    <property type="project" value="TreeGrafter"/>
</dbReference>
<dbReference type="PROSITE" id="PS51192">
    <property type="entry name" value="HELICASE_ATP_BIND_1"/>
    <property type="match status" value="1"/>
</dbReference>
<evidence type="ECO:0000259" key="7">
    <source>
        <dbReference type="PROSITE" id="PS51194"/>
    </source>
</evidence>
<dbReference type="GO" id="GO:0005829">
    <property type="term" value="C:cytosol"/>
    <property type="evidence" value="ECO:0007669"/>
    <property type="project" value="TreeGrafter"/>
</dbReference>
<dbReference type="GO" id="GO:0005524">
    <property type="term" value="F:ATP binding"/>
    <property type="evidence" value="ECO:0007669"/>
    <property type="project" value="UniProtKB-KW"/>
</dbReference>
<dbReference type="GO" id="GO:0016787">
    <property type="term" value="F:hydrolase activity"/>
    <property type="evidence" value="ECO:0007669"/>
    <property type="project" value="UniProtKB-KW"/>
</dbReference>
<dbReference type="GO" id="GO:0009409">
    <property type="term" value="P:response to cold"/>
    <property type="evidence" value="ECO:0007669"/>
    <property type="project" value="TreeGrafter"/>
</dbReference>
<dbReference type="InterPro" id="IPR050547">
    <property type="entry name" value="DEAD_box_RNA_helicases"/>
</dbReference>
<feature type="domain" description="Helicase C-terminal" evidence="7">
    <location>
        <begin position="225"/>
        <end position="374"/>
    </location>
</feature>
<dbReference type="Pfam" id="PF00270">
    <property type="entry name" value="DEAD"/>
    <property type="match status" value="1"/>
</dbReference>
<sequence>MLEQLLPDKLRAAWQNNHFTQATLIQEKMWDEIMEDQSVIGISPTGTGKTLSYVLPLSTKIKEKEGTQVLVLVPSQELAMQVSEVWREWLKEYDVRVTTLIGQANIKRQIERLKEKPEIIVGTPGRVWELVQQKKIKAHLLKAVVLDEVDQLISHSELNAAKNVLQRIQHECQIVAVSATGNKVIEPVSALVRREMKVIDVTGEDTSQGTLEHVYIKTASRRKKDVLKHLAYFDQRHVLVFFTKVEDLGAVADKLTFDGVPNVTLASDQSKFEREGALRLFREQKVSLLLTTDLAARGLDLPGVTDVVHYDLPYNAESYLHRSGRTGRMGQDGRVIMLLSEHEERDYRRMMKEMEQVTAERFIHGGALHESLPKGPVSHKNNKDKKKKRTTRKKR</sequence>
<proteinExistence type="predicted"/>
<feature type="domain" description="Helicase ATP-binding" evidence="6">
    <location>
        <begin position="30"/>
        <end position="199"/>
    </location>
</feature>
<protein>
    <submittedName>
        <fullName evidence="8">DEAD/DEAH box helicase</fullName>
    </submittedName>
</protein>